<accession>A0ABY3PIB4</accession>
<dbReference type="PANTHER" id="PTHR30163">
    <property type="entry name" value="MEMBRANE-BOUND LYTIC MUREIN TRANSGLYCOSYLASE B"/>
    <property type="match status" value="1"/>
</dbReference>
<dbReference type="PANTHER" id="PTHR30163:SF8">
    <property type="entry name" value="LYTIC MUREIN TRANSGLYCOSYLASE"/>
    <property type="match status" value="1"/>
</dbReference>
<dbReference type="RefSeq" id="WP_230840366.1">
    <property type="nucleotide sequence ID" value="NZ_CP063845.1"/>
</dbReference>
<reference evidence="3 4" key="1">
    <citation type="journal article" date="2021" name="Genome Biol. Evol.">
        <title>Complete Genome Sequencing of a Novel Gloeobacter Species from a Waterfall Cave in Mexico.</title>
        <authorList>
            <person name="Saw J.H."/>
            <person name="Cardona T."/>
            <person name="Montejano G."/>
        </authorList>
    </citation>
    <scope>NUCLEOTIDE SEQUENCE [LARGE SCALE GENOMIC DNA]</scope>
    <source>
        <strain evidence="3">MG652769</strain>
    </source>
</reference>
<dbReference type="SUPFAM" id="SSF47090">
    <property type="entry name" value="PGBD-like"/>
    <property type="match status" value="1"/>
</dbReference>
<dbReference type="Proteomes" id="UP001054846">
    <property type="component" value="Chromosome"/>
</dbReference>
<evidence type="ECO:0000256" key="1">
    <source>
        <dbReference type="SAM" id="MobiDB-lite"/>
    </source>
</evidence>
<organism evidence="3 4">
    <name type="scientific">Gloeobacter morelensis MG652769</name>
    <dbReference type="NCBI Taxonomy" id="2781736"/>
    <lineage>
        <taxon>Bacteria</taxon>
        <taxon>Bacillati</taxon>
        <taxon>Cyanobacteriota</taxon>
        <taxon>Cyanophyceae</taxon>
        <taxon>Gloeobacterales</taxon>
        <taxon>Gloeobacteraceae</taxon>
        <taxon>Gloeobacter</taxon>
        <taxon>Gloeobacter morelensis</taxon>
    </lineage>
</organism>
<dbReference type="InterPro" id="IPR036365">
    <property type="entry name" value="PGBD-like_sf"/>
</dbReference>
<evidence type="ECO:0000313" key="4">
    <source>
        <dbReference type="Proteomes" id="UP001054846"/>
    </source>
</evidence>
<gene>
    <name evidence="3" type="ORF">ISF26_16375</name>
</gene>
<sequence length="425" mass="46430">MDLSRDLALRAITLGSAPPERAERAQTGWDELRDADRTQGTFVHNREAVRSLQRQLVFLGYTTGAGPSSGATIDGHFGPGTERAVHTFQREHGLAVGNFDRRTAQSLVQAVAERATQLPAATLAQHTAILDGNLDRRTHLGIDHRSHLEAAAQGDGKEPVIPAKFLYALVQQESTGGTFSRPRWEGSFAGSLGAMQRELQGHRPTLDNLDPERNQVQIDELFERAGASSRRLPGVLARMAGDKPDSRAKLEAMRTFAAFEPGQLRELSTTFGYGQIAGFQTLDRHWQQQTGQSGPQLLQALQSPDPKVQLDTLASFVRHGEDARGRHGGLLTAMQSGNCERIAASHNGAAWRTYNPGYALNLNRFAREYEQSEPDRSPGAAVGLSTKDPFAEARQSAYERSRAQLFDTPAPHQVPLPVEPLAPSL</sequence>
<feature type="compositionally biased region" description="Pro residues" evidence="1">
    <location>
        <begin position="412"/>
        <end position="425"/>
    </location>
</feature>
<evidence type="ECO:0000313" key="3">
    <source>
        <dbReference type="EMBL" id="UFP93366.1"/>
    </source>
</evidence>
<name>A0ABY3PIB4_9CYAN</name>
<feature type="region of interest" description="Disordered" evidence="1">
    <location>
        <begin position="369"/>
        <end position="425"/>
    </location>
</feature>
<proteinExistence type="predicted"/>
<dbReference type="InterPro" id="IPR002477">
    <property type="entry name" value="Peptidoglycan-bd-like"/>
</dbReference>
<feature type="domain" description="Peptidoglycan binding-like" evidence="2">
    <location>
        <begin position="46"/>
        <end position="107"/>
    </location>
</feature>
<dbReference type="InterPro" id="IPR043426">
    <property type="entry name" value="MltB-like"/>
</dbReference>
<dbReference type="InterPro" id="IPR036366">
    <property type="entry name" value="PGBDSf"/>
</dbReference>
<dbReference type="Gene3D" id="1.10.101.10">
    <property type="entry name" value="PGBD-like superfamily/PGBD"/>
    <property type="match status" value="1"/>
</dbReference>
<protein>
    <submittedName>
        <fullName evidence="3">Peptidoglycan-binding protein</fullName>
    </submittedName>
</protein>
<evidence type="ECO:0000259" key="2">
    <source>
        <dbReference type="Pfam" id="PF01471"/>
    </source>
</evidence>
<dbReference type="EMBL" id="CP063845">
    <property type="protein sequence ID" value="UFP93366.1"/>
    <property type="molecule type" value="Genomic_DNA"/>
</dbReference>
<dbReference type="Pfam" id="PF01471">
    <property type="entry name" value="PG_binding_1"/>
    <property type="match status" value="1"/>
</dbReference>
<keyword evidence="4" id="KW-1185">Reference proteome</keyword>